<keyword evidence="2" id="KW-0732">Signal</keyword>
<accession>A0A6B1DSR6</accession>
<feature type="region of interest" description="Disordered" evidence="1">
    <location>
        <begin position="54"/>
        <end position="84"/>
    </location>
</feature>
<dbReference type="Gene3D" id="2.30.30.40">
    <property type="entry name" value="SH3 Domains"/>
    <property type="match status" value="1"/>
</dbReference>
<dbReference type="AlphaFoldDB" id="A0A6B1DSR6"/>
<reference evidence="4" key="1">
    <citation type="submission" date="2019-09" db="EMBL/GenBank/DDBJ databases">
        <title>Characterisation of the sponge microbiome using genome-centric metagenomics.</title>
        <authorList>
            <person name="Engelberts J.P."/>
            <person name="Robbins S.J."/>
            <person name="De Goeij J.M."/>
            <person name="Aranda M."/>
            <person name="Bell S.C."/>
            <person name="Webster N.S."/>
        </authorList>
    </citation>
    <scope>NUCLEOTIDE SEQUENCE</scope>
    <source>
        <strain evidence="4">SB0662_bin_9</strain>
    </source>
</reference>
<dbReference type="EMBL" id="VXPY01000056">
    <property type="protein sequence ID" value="MYD90328.1"/>
    <property type="molecule type" value="Genomic_DNA"/>
</dbReference>
<dbReference type="PROSITE" id="PS51257">
    <property type="entry name" value="PROKAR_LIPOPROTEIN"/>
    <property type="match status" value="1"/>
</dbReference>
<evidence type="ECO:0000256" key="1">
    <source>
        <dbReference type="SAM" id="MobiDB-lite"/>
    </source>
</evidence>
<protein>
    <submittedName>
        <fullName evidence="4">SH3 domain-containing protein</fullName>
    </submittedName>
</protein>
<feature type="domain" description="SH3b" evidence="3">
    <location>
        <begin position="86"/>
        <end position="154"/>
    </location>
</feature>
<feature type="signal peptide" evidence="2">
    <location>
        <begin position="1"/>
        <end position="20"/>
    </location>
</feature>
<feature type="compositionally biased region" description="Polar residues" evidence="1">
    <location>
        <begin position="59"/>
        <end position="70"/>
    </location>
</feature>
<sequence length="162" mass="17131">MRSHSLLPSLLLAAAMLGLAACTQATVEPPPPTRTPDPLYVQAAPTKEVVWVDSGVGSQGEQPSSVPSGSDPQPADPEPTPVPAPETCVRVVVQYGVNVRSGPGIANPVVVQLAPNEEFPFLAENPNGDWFRIRHPDVSSGEAWVAGVYNNIEMSRKVDCSP</sequence>
<feature type="compositionally biased region" description="Pro residues" evidence="1">
    <location>
        <begin position="74"/>
        <end position="84"/>
    </location>
</feature>
<comment type="caution">
    <text evidence="4">The sequence shown here is derived from an EMBL/GenBank/DDBJ whole genome shotgun (WGS) entry which is preliminary data.</text>
</comment>
<feature type="chain" id="PRO_5025455294" evidence="2">
    <location>
        <begin position="21"/>
        <end position="162"/>
    </location>
</feature>
<dbReference type="Pfam" id="PF08239">
    <property type="entry name" value="SH3_3"/>
    <property type="match status" value="1"/>
</dbReference>
<proteinExistence type="predicted"/>
<evidence type="ECO:0000256" key="2">
    <source>
        <dbReference type="SAM" id="SignalP"/>
    </source>
</evidence>
<dbReference type="PROSITE" id="PS51781">
    <property type="entry name" value="SH3B"/>
    <property type="match status" value="1"/>
</dbReference>
<organism evidence="4">
    <name type="scientific">Caldilineaceae bacterium SB0662_bin_9</name>
    <dbReference type="NCBI Taxonomy" id="2605258"/>
    <lineage>
        <taxon>Bacteria</taxon>
        <taxon>Bacillati</taxon>
        <taxon>Chloroflexota</taxon>
        <taxon>Caldilineae</taxon>
        <taxon>Caldilineales</taxon>
        <taxon>Caldilineaceae</taxon>
    </lineage>
</organism>
<name>A0A6B1DSR6_9CHLR</name>
<gene>
    <name evidence="4" type="ORF">F4Y08_08340</name>
</gene>
<dbReference type="InterPro" id="IPR003646">
    <property type="entry name" value="SH3-like_bac-type"/>
</dbReference>
<evidence type="ECO:0000259" key="3">
    <source>
        <dbReference type="PROSITE" id="PS51781"/>
    </source>
</evidence>
<evidence type="ECO:0000313" key="4">
    <source>
        <dbReference type="EMBL" id="MYD90328.1"/>
    </source>
</evidence>